<dbReference type="STRING" id="1612624.ADU59_03085"/>
<evidence type="ECO:0000313" key="1">
    <source>
        <dbReference type="EMBL" id="OBZ96739.1"/>
    </source>
</evidence>
<reference evidence="1 2" key="1">
    <citation type="journal article" date="2016" name="Syst. Appl. Microbiol.">
        <title>Pararhizobium polonicum sp. nov. isolated from tumors on stone fruit rootstocks.</title>
        <authorList>
            <person name="Pulawska J."/>
            <person name="Kuzmanovic N."/>
            <person name="Willems A."/>
            <person name="Pothier J.F."/>
        </authorList>
    </citation>
    <scope>NUCLEOTIDE SEQUENCE [LARGE SCALE GENOMIC DNA]</scope>
    <source>
        <strain evidence="1 2">F5.1</strain>
    </source>
</reference>
<dbReference type="OrthoDB" id="8005816at2"/>
<name>A0A1C7P650_9HYPH</name>
<protein>
    <submittedName>
        <fullName evidence="1">Uncharacterized protein</fullName>
    </submittedName>
</protein>
<keyword evidence="2" id="KW-1185">Reference proteome</keyword>
<dbReference type="Proteomes" id="UP000093111">
    <property type="component" value="Unassembled WGS sequence"/>
</dbReference>
<gene>
    <name evidence="1" type="ORF">ADU59_03085</name>
</gene>
<proteinExistence type="predicted"/>
<dbReference type="EMBL" id="LGLV01000004">
    <property type="protein sequence ID" value="OBZ96739.1"/>
    <property type="molecule type" value="Genomic_DNA"/>
</dbReference>
<dbReference type="RefSeq" id="WP_068951551.1">
    <property type="nucleotide sequence ID" value="NZ_LGLV01000004.1"/>
</dbReference>
<dbReference type="AlphaFoldDB" id="A0A1C7P650"/>
<organism evidence="1 2">
    <name type="scientific">Pararhizobium polonicum</name>
    <dbReference type="NCBI Taxonomy" id="1612624"/>
    <lineage>
        <taxon>Bacteria</taxon>
        <taxon>Pseudomonadati</taxon>
        <taxon>Pseudomonadota</taxon>
        <taxon>Alphaproteobacteria</taxon>
        <taxon>Hyphomicrobiales</taxon>
        <taxon>Rhizobiaceae</taxon>
        <taxon>Rhizobium/Agrobacterium group</taxon>
        <taxon>Pararhizobium</taxon>
    </lineage>
</organism>
<sequence>MTKASYFAVDRRAWRAACGLGMNEAVAYLVIAAGTGADQRTSGWSATAIEKYTGIHHRRAAAAISVLQGAGLATVEKRGKLRRYLLVPVDQVATIVGVTAGKTRSKDACRSALDQLANPEWIWLPNSLVEGAGNETPPVKLLRQTQDLNALRLFVDLYYHHDLAGSGGVEWRKGIGIRQLYERKPIGEHGIYKIWGFQPSTTQTFRDVPYWFEGFWAAWDILRDAGLVEFVAHLVESDGADAEIVHPLPWGNGEKEEIAITIAALEAGRAMAPFFSDDRTLLVPVSRLRPNVQLIGVARMKYRPQTARTAEWLSNAPEWRKTAMAFEELRKASSDSGIKVVSR</sequence>
<accession>A0A1C7P650</accession>
<evidence type="ECO:0000313" key="2">
    <source>
        <dbReference type="Proteomes" id="UP000093111"/>
    </source>
</evidence>
<comment type="caution">
    <text evidence="1">The sequence shown here is derived from an EMBL/GenBank/DDBJ whole genome shotgun (WGS) entry which is preliminary data.</text>
</comment>